<proteinExistence type="predicted"/>
<comment type="caution">
    <text evidence="1">The sequence shown here is derived from an EMBL/GenBank/DDBJ whole genome shotgun (WGS) entry which is preliminary data.</text>
</comment>
<organism evidence="1 2">
    <name type="scientific">Nitrolancea hollandica Lb</name>
    <dbReference type="NCBI Taxonomy" id="1129897"/>
    <lineage>
        <taxon>Bacteria</taxon>
        <taxon>Pseudomonadati</taxon>
        <taxon>Thermomicrobiota</taxon>
        <taxon>Thermomicrobia</taxon>
        <taxon>Sphaerobacterales</taxon>
        <taxon>Sphaerobacterineae</taxon>
        <taxon>Sphaerobacteraceae</taxon>
        <taxon>Nitrolancea</taxon>
    </lineage>
</organism>
<evidence type="ECO:0000313" key="2">
    <source>
        <dbReference type="Proteomes" id="UP000004221"/>
    </source>
</evidence>
<dbReference type="Proteomes" id="UP000004221">
    <property type="component" value="Unassembled WGS sequence"/>
</dbReference>
<dbReference type="RefSeq" id="WP_008478454.1">
    <property type="nucleotide sequence ID" value="NZ_CAGS01000261.1"/>
</dbReference>
<evidence type="ECO:0000313" key="1">
    <source>
        <dbReference type="EMBL" id="CCF84351.1"/>
    </source>
</evidence>
<name>I4EI39_9BACT</name>
<keyword evidence="2" id="KW-1185">Reference proteome</keyword>
<sequence>MPEADSTAPFPELPGELDYDPNALLQLVARARDGERFDLLEGLLDAVNWHEQFASTGTGILTPDDIARLRDHYRSRFADIDPIYLAELISTEVMTILLANGDIVFSDQLKRIGREDPELWMEIRAFFSKKELTTALLATAQQRGER</sequence>
<dbReference type="EMBL" id="CAGS01000261">
    <property type="protein sequence ID" value="CCF84351.1"/>
    <property type="molecule type" value="Genomic_DNA"/>
</dbReference>
<dbReference type="AlphaFoldDB" id="I4EI39"/>
<accession>I4EI39</accession>
<gene>
    <name evidence="1" type="ORF">NITHO_3330005</name>
</gene>
<protein>
    <submittedName>
        <fullName evidence="1">Uncharacterized protein</fullName>
    </submittedName>
</protein>
<reference evidence="1 2" key="1">
    <citation type="journal article" date="2012" name="ISME J.">
        <title>Nitrification expanded: discovery, physiology and genomics of a nitrite-oxidizing bacterium from the phylum Chloroflexi.</title>
        <authorList>
            <person name="Sorokin D.Y."/>
            <person name="Lucker S."/>
            <person name="Vejmelkova D."/>
            <person name="Kostrikina N.A."/>
            <person name="Kleerebezem R."/>
            <person name="Rijpstra W.I."/>
            <person name="Damste J.S."/>
            <person name="Le Paslier D."/>
            <person name="Muyzer G."/>
            <person name="Wagner M."/>
            <person name="van Loosdrecht M.C."/>
            <person name="Daims H."/>
        </authorList>
    </citation>
    <scope>NUCLEOTIDE SEQUENCE [LARGE SCALE GENOMIC DNA]</scope>
    <source>
        <strain evidence="2">none</strain>
    </source>
</reference>